<keyword evidence="14" id="KW-1185">Reference proteome</keyword>
<evidence type="ECO:0000256" key="2">
    <source>
        <dbReference type="ARBA" id="ARBA00007193"/>
    </source>
</evidence>
<keyword evidence="5 12" id="KW-0812">Transmembrane</keyword>
<evidence type="ECO:0000256" key="9">
    <source>
        <dbReference type="ARBA" id="ARBA00023136"/>
    </source>
</evidence>
<protein>
    <submittedName>
        <fullName evidence="13">Uncharacterized protein</fullName>
    </submittedName>
</protein>
<dbReference type="PRINTS" id="PR01078">
    <property type="entry name" value="AMINACHANNEL"/>
</dbReference>
<evidence type="ECO:0000313" key="13">
    <source>
        <dbReference type="EMBL" id="GFY41582.1"/>
    </source>
</evidence>
<keyword evidence="3 12" id="KW-0813">Transport</keyword>
<keyword evidence="8 12" id="KW-0406">Ion transport</keyword>
<evidence type="ECO:0000256" key="1">
    <source>
        <dbReference type="ARBA" id="ARBA00004141"/>
    </source>
</evidence>
<dbReference type="EMBL" id="BMAV01002580">
    <property type="protein sequence ID" value="GFY41582.1"/>
    <property type="molecule type" value="Genomic_DNA"/>
</dbReference>
<dbReference type="GO" id="GO:0005886">
    <property type="term" value="C:plasma membrane"/>
    <property type="evidence" value="ECO:0007669"/>
    <property type="project" value="TreeGrafter"/>
</dbReference>
<evidence type="ECO:0000313" key="14">
    <source>
        <dbReference type="Proteomes" id="UP000886998"/>
    </source>
</evidence>
<keyword evidence="4 12" id="KW-0894">Sodium channel</keyword>
<evidence type="ECO:0000256" key="8">
    <source>
        <dbReference type="ARBA" id="ARBA00023065"/>
    </source>
</evidence>
<evidence type="ECO:0000256" key="7">
    <source>
        <dbReference type="ARBA" id="ARBA00023053"/>
    </source>
</evidence>
<keyword evidence="11 12" id="KW-0407">Ion channel</keyword>
<organism evidence="13 14">
    <name type="scientific">Trichonephila inaurata madagascariensis</name>
    <dbReference type="NCBI Taxonomy" id="2747483"/>
    <lineage>
        <taxon>Eukaryota</taxon>
        <taxon>Metazoa</taxon>
        <taxon>Ecdysozoa</taxon>
        <taxon>Arthropoda</taxon>
        <taxon>Chelicerata</taxon>
        <taxon>Arachnida</taxon>
        <taxon>Araneae</taxon>
        <taxon>Araneomorphae</taxon>
        <taxon>Entelegynae</taxon>
        <taxon>Araneoidea</taxon>
        <taxon>Nephilidae</taxon>
        <taxon>Trichonephila</taxon>
        <taxon>Trichonephila inaurata</taxon>
    </lineage>
</organism>
<dbReference type="Gene3D" id="2.60.470.10">
    <property type="entry name" value="Acid-sensing ion channels like domains"/>
    <property type="match status" value="1"/>
</dbReference>
<evidence type="ECO:0000256" key="10">
    <source>
        <dbReference type="ARBA" id="ARBA00023201"/>
    </source>
</evidence>
<dbReference type="PANTHER" id="PTHR11690">
    <property type="entry name" value="AMILORIDE-SENSITIVE SODIUM CHANNEL-RELATED"/>
    <property type="match status" value="1"/>
</dbReference>
<keyword evidence="7" id="KW-0915">Sodium</keyword>
<comment type="caution">
    <text evidence="13">The sequence shown here is derived from an EMBL/GenBank/DDBJ whole genome shotgun (WGS) entry which is preliminary data.</text>
</comment>
<keyword evidence="10 12" id="KW-0739">Sodium transport</keyword>
<keyword evidence="6" id="KW-1133">Transmembrane helix</keyword>
<dbReference type="OrthoDB" id="6420380at2759"/>
<accession>A0A8X7BT25</accession>
<proteinExistence type="inferred from homology"/>
<evidence type="ECO:0000256" key="4">
    <source>
        <dbReference type="ARBA" id="ARBA00022461"/>
    </source>
</evidence>
<evidence type="ECO:0000256" key="12">
    <source>
        <dbReference type="RuleBase" id="RU000679"/>
    </source>
</evidence>
<dbReference type="GO" id="GO:0015280">
    <property type="term" value="F:ligand-gated sodium channel activity"/>
    <property type="evidence" value="ECO:0007669"/>
    <property type="project" value="TreeGrafter"/>
</dbReference>
<evidence type="ECO:0000256" key="6">
    <source>
        <dbReference type="ARBA" id="ARBA00022989"/>
    </source>
</evidence>
<name>A0A8X7BT25_9ARAC</name>
<dbReference type="Pfam" id="PF00858">
    <property type="entry name" value="ASC"/>
    <property type="match status" value="1"/>
</dbReference>
<dbReference type="Proteomes" id="UP000886998">
    <property type="component" value="Unassembled WGS sequence"/>
</dbReference>
<comment type="subcellular location">
    <subcellularLocation>
        <location evidence="1">Membrane</location>
        <topology evidence="1">Multi-pass membrane protein</topology>
    </subcellularLocation>
</comment>
<comment type="similarity">
    <text evidence="2 12">Belongs to the amiloride-sensitive sodium channel (TC 1.A.6) family.</text>
</comment>
<evidence type="ECO:0000256" key="5">
    <source>
        <dbReference type="ARBA" id="ARBA00022692"/>
    </source>
</evidence>
<dbReference type="PANTHER" id="PTHR11690:SF248">
    <property type="entry name" value="PICKPOCKET 17, ISOFORM A"/>
    <property type="match status" value="1"/>
</dbReference>
<sequence>MEKPWKKLPFWRSKARFVFKILLALGFVMQSVKFLEMYLQYPSMVELDVSQPHEVEFPAFTLCNLNEIRVSAFCGRYPKKCVNIDSDPTYCVKYPEYCRLVRNTTKMLPVNRISEYNLSREELREFGHQINDLMVSCKIEIEGNEEDCKGDPILISVLSHSDRLPFNCFMFYSLYERPHGTPMMVPTSTVIRMTLNVEVSEYHPEHLSRGAQIAIHSPYNVPSPMSDGQLLNLGAIYRFYVRQSRMKLLPPPFKSHCRDYMSEWYKNGGKGPVTQKAVGILSWIGGYVGLWLGISLLHVYDFLEALAFRMIAWLRKNLSKRKKRKSKKNYPLDPYRGALYLSKMHRRL</sequence>
<dbReference type="Gene3D" id="1.10.287.770">
    <property type="entry name" value="YojJ-like"/>
    <property type="match status" value="1"/>
</dbReference>
<evidence type="ECO:0000256" key="3">
    <source>
        <dbReference type="ARBA" id="ARBA00022448"/>
    </source>
</evidence>
<keyword evidence="9" id="KW-0472">Membrane</keyword>
<dbReference type="InterPro" id="IPR001873">
    <property type="entry name" value="ENaC"/>
</dbReference>
<gene>
    <name evidence="13" type="primary">AVEN_240732_1</name>
    <name evidence="13" type="ORF">TNIN_482631</name>
</gene>
<evidence type="ECO:0000256" key="11">
    <source>
        <dbReference type="ARBA" id="ARBA00023303"/>
    </source>
</evidence>
<dbReference type="AlphaFoldDB" id="A0A8X7BT25"/>
<reference evidence="13" key="1">
    <citation type="submission" date="2020-08" db="EMBL/GenBank/DDBJ databases">
        <title>Multicomponent nature underlies the extraordinary mechanical properties of spider dragline silk.</title>
        <authorList>
            <person name="Kono N."/>
            <person name="Nakamura H."/>
            <person name="Mori M."/>
            <person name="Yoshida Y."/>
            <person name="Ohtoshi R."/>
            <person name="Malay A.D."/>
            <person name="Moran D.A.P."/>
            <person name="Tomita M."/>
            <person name="Numata K."/>
            <person name="Arakawa K."/>
        </authorList>
    </citation>
    <scope>NUCLEOTIDE SEQUENCE</scope>
</reference>